<evidence type="ECO:0000256" key="6">
    <source>
        <dbReference type="HAMAP-Rule" id="MF_00081"/>
    </source>
</evidence>
<dbReference type="NCBIfam" id="TIGR00331">
    <property type="entry name" value="hrcA"/>
    <property type="match status" value="1"/>
</dbReference>
<keyword evidence="4 6" id="KW-0804">Transcription</keyword>
<comment type="caution">
    <text evidence="9">The sequence shown here is derived from an EMBL/GenBank/DDBJ whole genome shotgun (WGS) entry which is preliminary data.</text>
</comment>
<evidence type="ECO:0000313" key="10">
    <source>
        <dbReference type="Proteomes" id="UP000293036"/>
    </source>
</evidence>
<comment type="similarity">
    <text evidence="6">Belongs to the HrcA family.</text>
</comment>
<proteinExistence type="inferred from homology"/>
<dbReference type="PANTHER" id="PTHR34824:SF1">
    <property type="entry name" value="HEAT-INDUCIBLE TRANSCRIPTION REPRESSOR HRCA"/>
    <property type="match status" value="1"/>
</dbReference>
<dbReference type="PIRSF" id="PIRSF005485">
    <property type="entry name" value="HrcA"/>
    <property type="match status" value="1"/>
</dbReference>
<dbReference type="AlphaFoldDB" id="A0A4Q9V059"/>
<dbReference type="InterPro" id="IPR036390">
    <property type="entry name" value="WH_DNA-bd_sf"/>
</dbReference>
<gene>
    <name evidence="6 9" type="primary">hrcA</name>
    <name evidence="9" type="ORF">EZJ44_03995</name>
</gene>
<keyword evidence="2 6" id="KW-0805">Transcription regulation</keyword>
<dbReference type="Proteomes" id="UP000293036">
    <property type="component" value="Unassembled WGS sequence"/>
</dbReference>
<organism evidence="9 10">
    <name type="scientific">Arcanobacterium bovis</name>
    <dbReference type="NCBI Taxonomy" id="2529275"/>
    <lineage>
        <taxon>Bacteria</taxon>
        <taxon>Bacillati</taxon>
        <taxon>Actinomycetota</taxon>
        <taxon>Actinomycetes</taxon>
        <taxon>Actinomycetales</taxon>
        <taxon>Actinomycetaceae</taxon>
        <taxon>Arcanobacterium</taxon>
    </lineage>
</organism>
<sequence>MERGNLVGTPDERRRIVLNAIVEDYVSTREPVGSKAVVERHGFHVSPATIRNDMAQLEEAGLIVQPHTSAGRIPTDAGYRAFVDSLAEIKPLSAGERLAIERILREAVDLDDVLDRTVRLLAQITQQVAVVQYPSLRRTTLRHVELVRLSEQLILIVMITDAGRVEQRTIEHSQQIKEANLDDLRLAINEHLTGLQLKVLGSASAQLLENCPAHLQTFARNILDVLRQTLLNEVEERVVVAGTGNLSRYNVEFHNSIAPILDVLEEQVVLMKLLAKQGEGLHVRIGRENDTEELVETSIVSSGYGNTSDQTIASLGIIGPTRMDYPGAISSVHAIATYLSEILRQN</sequence>
<dbReference type="InterPro" id="IPR023120">
    <property type="entry name" value="WHTH_transcript_rep_HrcA_IDD"/>
</dbReference>
<dbReference type="GO" id="GO:0003677">
    <property type="term" value="F:DNA binding"/>
    <property type="evidence" value="ECO:0007669"/>
    <property type="project" value="InterPro"/>
</dbReference>
<dbReference type="InterPro" id="IPR029016">
    <property type="entry name" value="GAF-like_dom_sf"/>
</dbReference>
<dbReference type="Pfam" id="PF01628">
    <property type="entry name" value="HrcA"/>
    <property type="match status" value="1"/>
</dbReference>
<evidence type="ECO:0000256" key="5">
    <source>
        <dbReference type="ARBA" id="ARBA00055319"/>
    </source>
</evidence>
<keyword evidence="1 6" id="KW-0678">Repressor</keyword>
<dbReference type="SUPFAM" id="SSF46785">
    <property type="entry name" value="Winged helix' DNA-binding domain"/>
    <property type="match status" value="1"/>
</dbReference>
<dbReference type="SUPFAM" id="SSF55781">
    <property type="entry name" value="GAF domain-like"/>
    <property type="match status" value="1"/>
</dbReference>
<dbReference type="OrthoDB" id="9783139at2"/>
<name>A0A4Q9V059_9ACTO</name>
<feature type="domain" description="Heat-inducible transcription repressor HrcA C-terminal" evidence="7">
    <location>
        <begin position="111"/>
        <end position="329"/>
    </location>
</feature>
<evidence type="ECO:0000256" key="3">
    <source>
        <dbReference type="ARBA" id="ARBA00023016"/>
    </source>
</evidence>
<dbReference type="Pfam" id="PF08220">
    <property type="entry name" value="HTH_DeoR"/>
    <property type="match status" value="1"/>
</dbReference>
<keyword evidence="10" id="KW-1185">Reference proteome</keyword>
<comment type="function">
    <text evidence="5 6">Negative regulator of class I heat shock genes (grpE-dnaK-dnaJ and groELS operons). Prevents heat-shock induction of these operons.</text>
</comment>
<dbReference type="Gene3D" id="3.30.390.60">
    <property type="entry name" value="Heat-inducible transcription repressor hrca homolog, domain 3"/>
    <property type="match status" value="1"/>
</dbReference>
<evidence type="ECO:0000256" key="4">
    <source>
        <dbReference type="ARBA" id="ARBA00023163"/>
    </source>
</evidence>
<dbReference type="InterPro" id="IPR036388">
    <property type="entry name" value="WH-like_DNA-bd_sf"/>
</dbReference>
<dbReference type="FunFam" id="1.10.10.10:FF:000049">
    <property type="entry name" value="Heat-inducible transcription repressor HrcA"/>
    <property type="match status" value="1"/>
</dbReference>
<keyword evidence="3 6" id="KW-0346">Stress response</keyword>
<reference evidence="9 10" key="1">
    <citation type="submission" date="2019-02" db="EMBL/GenBank/DDBJ databases">
        <title>Arcanobacterium bovis sp. nov., isolated from the milk of a cow with mastitis.</title>
        <authorList>
            <person name="Sammra O."/>
            <person name="Foster G."/>
            <person name="Hassan A."/>
            <person name="Alssahen M."/>
            <person name="Laemmler C."/>
            <person name="Borowiak M."/>
            <person name="Malorny B."/>
            <person name="Abdulmawjood A."/>
        </authorList>
    </citation>
    <scope>NUCLEOTIDE SEQUENCE [LARGE SCALE GENOMIC DNA]</scope>
    <source>
        <strain evidence="9 10">C605018/01/1</strain>
    </source>
</reference>
<dbReference type="GO" id="GO:0045892">
    <property type="term" value="P:negative regulation of DNA-templated transcription"/>
    <property type="evidence" value="ECO:0007669"/>
    <property type="project" value="UniProtKB-UniRule"/>
</dbReference>
<dbReference type="Gene3D" id="3.30.450.40">
    <property type="match status" value="1"/>
</dbReference>
<dbReference type="InterPro" id="IPR001034">
    <property type="entry name" value="DeoR_HTH"/>
</dbReference>
<evidence type="ECO:0000259" key="7">
    <source>
        <dbReference type="Pfam" id="PF01628"/>
    </source>
</evidence>
<dbReference type="InterPro" id="IPR021153">
    <property type="entry name" value="HrcA_C"/>
</dbReference>
<dbReference type="InterPro" id="IPR002571">
    <property type="entry name" value="HrcA"/>
</dbReference>
<dbReference type="EMBL" id="SJDT01000003">
    <property type="protein sequence ID" value="TBW22008.1"/>
    <property type="molecule type" value="Genomic_DNA"/>
</dbReference>
<feature type="domain" description="HTH deoR-type" evidence="8">
    <location>
        <begin position="42"/>
        <end position="70"/>
    </location>
</feature>
<dbReference type="Gene3D" id="1.10.10.10">
    <property type="entry name" value="Winged helix-like DNA-binding domain superfamily/Winged helix DNA-binding domain"/>
    <property type="match status" value="1"/>
</dbReference>
<dbReference type="HAMAP" id="MF_00081">
    <property type="entry name" value="HrcA"/>
    <property type="match status" value="1"/>
</dbReference>
<accession>A0A4Q9V059</accession>
<evidence type="ECO:0000259" key="8">
    <source>
        <dbReference type="Pfam" id="PF08220"/>
    </source>
</evidence>
<evidence type="ECO:0000313" key="9">
    <source>
        <dbReference type="EMBL" id="TBW22008.1"/>
    </source>
</evidence>
<dbReference type="PANTHER" id="PTHR34824">
    <property type="entry name" value="HEAT-INDUCIBLE TRANSCRIPTION REPRESSOR HRCA"/>
    <property type="match status" value="1"/>
</dbReference>
<evidence type="ECO:0000256" key="2">
    <source>
        <dbReference type="ARBA" id="ARBA00023015"/>
    </source>
</evidence>
<dbReference type="GO" id="GO:0003700">
    <property type="term" value="F:DNA-binding transcription factor activity"/>
    <property type="evidence" value="ECO:0007669"/>
    <property type="project" value="InterPro"/>
</dbReference>
<protein>
    <recommendedName>
        <fullName evidence="6">Heat-inducible transcription repressor HrcA</fullName>
    </recommendedName>
</protein>
<evidence type="ECO:0000256" key="1">
    <source>
        <dbReference type="ARBA" id="ARBA00022491"/>
    </source>
</evidence>